<organism evidence="2 3">
    <name type="scientific">Solanum commersonii</name>
    <name type="common">Commerson's wild potato</name>
    <name type="synonym">Commerson's nightshade</name>
    <dbReference type="NCBI Taxonomy" id="4109"/>
    <lineage>
        <taxon>Eukaryota</taxon>
        <taxon>Viridiplantae</taxon>
        <taxon>Streptophyta</taxon>
        <taxon>Embryophyta</taxon>
        <taxon>Tracheophyta</taxon>
        <taxon>Spermatophyta</taxon>
        <taxon>Magnoliopsida</taxon>
        <taxon>eudicotyledons</taxon>
        <taxon>Gunneridae</taxon>
        <taxon>Pentapetalae</taxon>
        <taxon>asterids</taxon>
        <taxon>lamiids</taxon>
        <taxon>Solanales</taxon>
        <taxon>Solanaceae</taxon>
        <taxon>Solanoideae</taxon>
        <taxon>Solaneae</taxon>
        <taxon>Solanum</taxon>
    </lineage>
</organism>
<protein>
    <recommendedName>
        <fullName evidence="1">Peptidase C1A papain C-terminal domain-containing protein</fullName>
    </recommendedName>
</protein>
<proteinExistence type="predicted"/>
<gene>
    <name evidence="2" type="ORF">H5410_048265</name>
</gene>
<accession>A0A9J5XJW5</accession>
<dbReference type="EMBL" id="JACXVP010000009">
    <property type="protein sequence ID" value="KAG5587831.1"/>
    <property type="molecule type" value="Genomic_DNA"/>
</dbReference>
<dbReference type="InterPro" id="IPR000668">
    <property type="entry name" value="Peptidase_C1A_C"/>
</dbReference>
<dbReference type="GO" id="GO:0006508">
    <property type="term" value="P:proteolysis"/>
    <property type="evidence" value="ECO:0007669"/>
    <property type="project" value="InterPro"/>
</dbReference>
<keyword evidence="3" id="KW-1185">Reference proteome</keyword>
<feature type="domain" description="Peptidase C1A papain C-terminal" evidence="1">
    <location>
        <begin position="31"/>
        <end position="61"/>
    </location>
</feature>
<dbReference type="Gene3D" id="3.90.70.10">
    <property type="entry name" value="Cysteine proteinases"/>
    <property type="match status" value="1"/>
</dbReference>
<dbReference type="Pfam" id="PF00112">
    <property type="entry name" value="Peptidase_C1"/>
    <property type="match status" value="1"/>
</dbReference>
<dbReference type="Proteomes" id="UP000824120">
    <property type="component" value="Chromosome 9"/>
</dbReference>
<dbReference type="OrthoDB" id="1292714at2759"/>
<evidence type="ECO:0000313" key="3">
    <source>
        <dbReference type="Proteomes" id="UP000824120"/>
    </source>
</evidence>
<dbReference type="PROSITE" id="PS00639">
    <property type="entry name" value="THIOL_PROTEASE_HIS"/>
    <property type="match status" value="1"/>
</dbReference>
<dbReference type="GO" id="GO:0008234">
    <property type="term" value="F:cysteine-type peptidase activity"/>
    <property type="evidence" value="ECO:0007669"/>
    <property type="project" value="InterPro"/>
</dbReference>
<dbReference type="SUPFAM" id="SSF54001">
    <property type="entry name" value="Cysteine proteinases"/>
    <property type="match status" value="1"/>
</dbReference>
<reference evidence="2 3" key="1">
    <citation type="submission" date="2020-09" db="EMBL/GenBank/DDBJ databases">
        <title>De no assembly of potato wild relative species, Solanum commersonii.</title>
        <authorList>
            <person name="Cho K."/>
        </authorList>
    </citation>
    <scope>NUCLEOTIDE SEQUENCE [LARGE SCALE GENOMIC DNA]</scope>
    <source>
        <strain evidence="2">LZ3.2</strain>
        <tissue evidence="2">Leaf</tissue>
    </source>
</reference>
<dbReference type="InterPro" id="IPR025660">
    <property type="entry name" value="Pept_his_AS"/>
</dbReference>
<evidence type="ECO:0000259" key="1">
    <source>
        <dbReference type="Pfam" id="PF00112"/>
    </source>
</evidence>
<comment type="caution">
    <text evidence="2">The sequence shown here is derived from an EMBL/GenBank/DDBJ whole genome shotgun (WGS) entry which is preliminary data.</text>
</comment>
<dbReference type="InterPro" id="IPR038765">
    <property type="entry name" value="Papain-like_cys_pep_sf"/>
</dbReference>
<sequence length="61" mass="6760">MCKIGGQLSGAFRKEEIHFEKLLKSGNQSSVGCHAVLIVGFGVENDIEYYLIKTSWGVKWG</sequence>
<dbReference type="AlphaFoldDB" id="A0A9J5XJW5"/>
<evidence type="ECO:0000313" key="2">
    <source>
        <dbReference type="EMBL" id="KAG5587831.1"/>
    </source>
</evidence>
<name>A0A9J5XJW5_SOLCO</name>